<evidence type="ECO:0000259" key="2">
    <source>
        <dbReference type="PROSITE" id="PS50994"/>
    </source>
</evidence>
<dbReference type="InterPro" id="IPR001584">
    <property type="entry name" value="Integrase_cat-core"/>
</dbReference>
<accession>A0A225UXR4</accession>
<feature type="domain" description="Chromo" evidence="1">
    <location>
        <begin position="296"/>
        <end position="358"/>
    </location>
</feature>
<dbReference type="Gene3D" id="2.40.50.40">
    <property type="match status" value="1"/>
</dbReference>
<dbReference type="EMBL" id="NBNE01010913">
    <property type="protein sequence ID" value="OWY97039.1"/>
    <property type="molecule type" value="Genomic_DNA"/>
</dbReference>
<dbReference type="InterPro" id="IPR050951">
    <property type="entry name" value="Retrovirus_Pol_polyprotein"/>
</dbReference>
<dbReference type="InterPro" id="IPR000953">
    <property type="entry name" value="Chromo/chromo_shadow_dom"/>
</dbReference>
<dbReference type="PANTHER" id="PTHR37984">
    <property type="entry name" value="PROTEIN CBG26694"/>
    <property type="match status" value="1"/>
</dbReference>
<dbReference type="InterPro" id="IPR036397">
    <property type="entry name" value="RNaseH_sf"/>
</dbReference>
<reference evidence="4" key="1">
    <citation type="submission" date="2017-03" db="EMBL/GenBank/DDBJ databases">
        <title>Phytopthora megakarya and P. palmivora, two closely related causual agents of cacao black pod achieved similar genome size and gene model numbers by different mechanisms.</title>
        <authorList>
            <person name="Ali S."/>
            <person name="Shao J."/>
            <person name="Larry D.J."/>
            <person name="Kronmiller B."/>
            <person name="Shen D."/>
            <person name="Strem M.D."/>
            <person name="Melnick R.L."/>
            <person name="Guiltinan M.J."/>
            <person name="Tyler B.M."/>
            <person name="Meinhardt L.W."/>
            <person name="Bailey B.A."/>
        </authorList>
    </citation>
    <scope>NUCLEOTIDE SEQUENCE [LARGE SCALE GENOMIC DNA]</scope>
    <source>
        <strain evidence="4">zdho120</strain>
    </source>
</reference>
<comment type="caution">
    <text evidence="3">The sequence shown here is derived from an EMBL/GenBank/DDBJ whole genome shotgun (WGS) entry which is preliminary data.</text>
</comment>
<dbReference type="InterPro" id="IPR016197">
    <property type="entry name" value="Chromo-like_dom_sf"/>
</dbReference>
<evidence type="ECO:0000313" key="4">
    <source>
        <dbReference type="Proteomes" id="UP000198211"/>
    </source>
</evidence>
<evidence type="ECO:0000313" key="3">
    <source>
        <dbReference type="EMBL" id="OWY97039.1"/>
    </source>
</evidence>
<dbReference type="PROSITE" id="PS50013">
    <property type="entry name" value="CHROMO_2"/>
    <property type="match status" value="1"/>
</dbReference>
<dbReference type="PANTHER" id="PTHR37984:SF5">
    <property type="entry name" value="PROTEIN NYNRIN-LIKE"/>
    <property type="match status" value="1"/>
</dbReference>
<organism evidence="3 4">
    <name type="scientific">Phytophthora megakarya</name>
    <dbReference type="NCBI Taxonomy" id="4795"/>
    <lineage>
        <taxon>Eukaryota</taxon>
        <taxon>Sar</taxon>
        <taxon>Stramenopiles</taxon>
        <taxon>Oomycota</taxon>
        <taxon>Peronosporomycetes</taxon>
        <taxon>Peronosporales</taxon>
        <taxon>Peronosporaceae</taxon>
        <taxon>Phytophthora</taxon>
    </lineage>
</organism>
<dbReference type="Proteomes" id="UP000198211">
    <property type="component" value="Unassembled WGS sequence"/>
</dbReference>
<dbReference type="SUPFAM" id="SSF54160">
    <property type="entry name" value="Chromo domain-like"/>
    <property type="match status" value="1"/>
</dbReference>
<gene>
    <name evidence="3" type="ORF">PHMEG_00032525</name>
</gene>
<dbReference type="InterPro" id="IPR012337">
    <property type="entry name" value="RNaseH-like_sf"/>
</dbReference>
<dbReference type="GO" id="GO:0003676">
    <property type="term" value="F:nucleic acid binding"/>
    <property type="evidence" value="ECO:0007669"/>
    <property type="project" value="InterPro"/>
</dbReference>
<dbReference type="GO" id="GO:0015074">
    <property type="term" value="P:DNA integration"/>
    <property type="evidence" value="ECO:0007669"/>
    <property type="project" value="InterPro"/>
</dbReference>
<keyword evidence="4" id="KW-1185">Reference proteome</keyword>
<feature type="domain" description="Integrase catalytic" evidence="2">
    <location>
        <begin position="8"/>
        <end position="193"/>
    </location>
</feature>
<dbReference type="SMART" id="SM00298">
    <property type="entry name" value="CHROMO"/>
    <property type="match status" value="1"/>
</dbReference>
<sequence>MIVTDCMRLVVPETLQSDILHHYHTTLEGEEDIKEWGEPTSGSGITSIGGDYTGASSDMWGNAWIAKQEKENRSSRSAQTVAGSYEECVFRLFGACEMIRHDREPGFMSDFFRAFNKVLGQRQRATMAYRPQANGTAERLVQTATRALKMYVRDLDQKDWDKYAERLTFATDTAHDRIQGDRRYPSLLGAWVGSEIDIGGYSADRVKEGYARKLAHLWHGPFRVAEKINGFSVKLEITGTGYQIFPVVHVSKLKLVKDFPDRPRVERTVDEADRLDFDEILLSEDSWVPDLGIDEFEVERISDVRSGKKIRFGRIYREFLVHWAEYDEPTWVDEADLNCGAILNAFLRERANRNRFNVMQSHEEM</sequence>
<protein>
    <submittedName>
        <fullName evidence="3">Reverse transcriptase</fullName>
    </submittedName>
</protein>
<dbReference type="CDD" id="cd00024">
    <property type="entry name" value="CD_CSD"/>
    <property type="match status" value="1"/>
</dbReference>
<dbReference type="Gene3D" id="3.30.420.10">
    <property type="entry name" value="Ribonuclease H-like superfamily/Ribonuclease H"/>
    <property type="match status" value="1"/>
</dbReference>
<proteinExistence type="predicted"/>
<keyword evidence="3" id="KW-0695">RNA-directed DNA polymerase</keyword>
<keyword evidence="3" id="KW-0808">Transferase</keyword>
<name>A0A225UXR4_9STRA</name>
<dbReference type="OrthoDB" id="101303at2759"/>
<dbReference type="SUPFAM" id="SSF53098">
    <property type="entry name" value="Ribonuclease H-like"/>
    <property type="match status" value="1"/>
</dbReference>
<evidence type="ECO:0000259" key="1">
    <source>
        <dbReference type="PROSITE" id="PS50013"/>
    </source>
</evidence>
<dbReference type="GO" id="GO:0003964">
    <property type="term" value="F:RNA-directed DNA polymerase activity"/>
    <property type="evidence" value="ECO:0007669"/>
    <property type="project" value="UniProtKB-KW"/>
</dbReference>
<keyword evidence="3" id="KW-0548">Nucleotidyltransferase</keyword>
<dbReference type="AlphaFoldDB" id="A0A225UXR4"/>
<dbReference type="PROSITE" id="PS50994">
    <property type="entry name" value="INTEGRASE"/>
    <property type="match status" value="1"/>
</dbReference>